<dbReference type="InterPro" id="IPR018087">
    <property type="entry name" value="Glyco_hydro_5_CS"/>
</dbReference>
<evidence type="ECO:0000256" key="4">
    <source>
        <dbReference type="RuleBase" id="RU361153"/>
    </source>
</evidence>
<dbReference type="PROSITE" id="PS00659">
    <property type="entry name" value="GLYCOSYL_HYDROL_F5"/>
    <property type="match status" value="1"/>
</dbReference>
<dbReference type="GO" id="GO:0005737">
    <property type="term" value="C:cytoplasm"/>
    <property type="evidence" value="ECO:0007669"/>
    <property type="project" value="TreeGrafter"/>
</dbReference>
<dbReference type="InterPro" id="IPR057232">
    <property type="entry name" value="DUF7910"/>
</dbReference>
<protein>
    <submittedName>
        <fullName evidence="8">Uncharacterized protein</fullName>
    </submittedName>
</protein>
<feature type="signal peptide" evidence="5">
    <location>
        <begin position="1"/>
        <end position="24"/>
    </location>
</feature>
<dbReference type="CDD" id="cd00257">
    <property type="entry name" value="beta-trefoil_FSCN-like"/>
    <property type="match status" value="1"/>
</dbReference>
<dbReference type="PANTHER" id="PTHR10551">
    <property type="entry name" value="FASCIN"/>
    <property type="match status" value="1"/>
</dbReference>
<organism evidence="8">
    <name type="scientific">Picea sitchensis</name>
    <name type="common">Sitka spruce</name>
    <name type="synonym">Pinus sitchensis</name>
    <dbReference type="NCBI Taxonomy" id="3332"/>
    <lineage>
        <taxon>Eukaryota</taxon>
        <taxon>Viridiplantae</taxon>
        <taxon>Streptophyta</taxon>
        <taxon>Embryophyta</taxon>
        <taxon>Tracheophyta</taxon>
        <taxon>Spermatophyta</taxon>
        <taxon>Pinopsida</taxon>
        <taxon>Pinidae</taxon>
        <taxon>Conifers I</taxon>
        <taxon>Pinales</taxon>
        <taxon>Pinaceae</taxon>
        <taxon>Picea</taxon>
    </lineage>
</organism>
<evidence type="ECO:0000259" key="7">
    <source>
        <dbReference type="Pfam" id="PF25490"/>
    </source>
</evidence>
<dbReference type="GO" id="GO:0004553">
    <property type="term" value="F:hydrolase activity, hydrolyzing O-glycosyl compounds"/>
    <property type="evidence" value="ECO:0007669"/>
    <property type="project" value="InterPro"/>
</dbReference>
<evidence type="ECO:0000256" key="2">
    <source>
        <dbReference type="ARBA" id="ARBA00022801"/>
    </source>
</evidence>
<dbReference type="EMBL" id="EF676339">
    <property type="protein sequence ID" value="ABR16246.1"/>
    <property type="molecule type" value="mRNA"/>
</dbReference>
<keyword evidence="2 4" id="KW-0378">Hydrolase</keyword>
<proteinExistence type="evidence at transcript level"/>
<dbReference type="GO" id="GO:0051017">
    <property type="term" value="P:actin filament bundle assembly"/>
    <property type="evidence" value="ECO:0007669"/>
    <property type="project" value="TreeGrafter"/>
</dbReference>
<feature type="domain" description="Glycoside hydrolase family 5" evidence="6">
    <location>
        <begin position="217"/>
        <end position="493"/>
    </location>
</feature>
<feature type="chain" id="PRO_5002874293" evidence="5">
    <location>
        <begin position="25"/>
        <end position="511"/>
    </location>
</feature>
<dbReference type="SUPFAM" id="SSF51445">
    <property type="entry name" value="(Trans)glycosidases"/>
    <property type="match status" value="1"/>
</dbReference>
<feature type="domain" description="DUF7910" evidence="7">
    <location>
        <begin position="54"/>
        <end position="192"/>
    </location>
</feature>
<dbReference type="InterPro" id="IPR017853">
    <property type="entry name" value="GH"/>
</dbReference>
<dbReference type="Gene3D" id="3.20.20.80">
    <property type="entry name" value="Glycosidases"/>
    <property type="match status" value="1"/>
</dbReference>
<name>B8LKR6_PICSI</name>
<evidence type="ECO:0000256" key="1">
    <source>
        <dbReference type="ARBA" id="ARBA00005641"/>
    </source>
</evidence>
<reference evidence="8" key="1">
    <citation type="submission" date="2007-06" db="EMBL/GenBank/DDBJ databases">
        <title>Full length cDNA sequences from Sitka Spruce (Picea sitchensis).</title>
        <authorList>
            <person name="Ralph S.G."/>
            <person name="Chun H.E."/>
            <person name="Liao N."/>
            <person name="Ali J."/>
            <person name="Reid K."/>
            <person name="Kolosova N."/>
            <person name="Cooper N."/>
            <person name="Cullis C."/>
            <person name="Jancsik S."/>
            <person name="Moore R."/>
            <person name="Mayo M."/>
            <person name="Wagner S."/>
            <person name="Holt R.A."/>
            <person name="Jones S.J.M."/>
            <person name="Marra M.A."/>
            <person name="Ritland C.E."/>
            <person name="Ritland K."/>
            <person name="Bohlmann J."/>
        </authorList>
    </citation>
    <scope>NUCLEOTIDE SEQUENCE</scope>
    <source>
        <tissue evidence="8">Green portion of the leader tissue</tissue>
    </source>
</reference>
<dbReference type="GO" id="GO:0015629">
    <property type="term" value="C:actin cytoskeleton"/>
    <property type="evidence" value="ECO:0007669"/>
    <property type="project" value="TreeGrafter"/>
</dbReference>
<dbReference type="GO" id="GO:0000272">
    <property type="term" value="P:polysaccharide catabolic process"/>
    <property type="evidence" value="ECO:0007669"/>
    <property type="project" value="InterPro"/>
</dbReference>
<evidence type="ECO:0000256" key="5">
    <source>
        <dbReference type="SAM" id="SignalP"/>
    </source>
</evidence>
<dbReference type="CAZy" id="GH5">
    <property type="family name" value="Glycoside Hydrolase Family 5"/>
</dbReference>
<dbReference type="OMA" id="WEYQGAS"/>
<dbReference type="InterPro" id="IPR010431">
    <property type="entry name" value="Fascin"/>
</dbReference>
<evidence type="ECO:0000313" key="8">
    <source>
        <dbReference type="EMBL" id="ABR16246.1"/>
    </source>
</evidence>
<accession>B8LKR6</accession>
<dbReference type="AlphaFoldDB" id="B8LKR6"/>
<dbReference type="SUPFAM" id="SSF50405">
    <property type="entry name" value="Actin-crosslinking proteins"/>
    <property type="match status" value="1"/>
</dbReference>
<dbReference type="Pfam" id="PF00150">
    <property type="entry name" value="Cellulase"/>
    <property type="match status" value="1"/>
</dbReference>
<dbReference type="Pfam" id="PF25490">
    <property type="entry name" value="DUF7910"/>
    <property type="match status" value="1"/>
</dbReference>
<comment type="similarity">
    <text evidence="1 4">Belongs to the glycosyl hydrolase 5 (cellulase A) family.</text>
</comment>
<dbReference type="GO" id="GO:0016477">
    <property type="term" value="P:cell migration"/>
    <property type="evidence" value="ECO:0007669"/>
    <property type="project" value="TreeGrafter"/>
</dbReference>
<sequence>MAHSMLCLHLVLVVLLSFLALRSGAQKYRSVNLGGWLVVEGWIKPSLFDDVQDRDLMDGAQIQLKSVKLGNFVSAEDGGGKNLVVNRGSASGWETFRVWRVKDGTYQFRAFNKQFVRAVNAGGGIVDATADTPREWETFQIIRNPSNKNQVHIKAYNGMYIQAQSQDQLTADFQGEPGWNDGNAATFEMNIVTGDYGIGGEYQLTNGLGPDKAPQVMNDHWNSFITESDFEFMSSKGITAVRIPVGWWIASDPNPPAPFVGGSLKALDNAFTWAKNHNIGVIVDLHAVPGSQNGDAHSGTRDGYLEWPNSQDNIDKSISVIDFLAGRYASNSALLGIELLNEPRASTDPNAPGVPLDTLKTYYKRGYDTIRKHSPSAYVIMCNRIGPADAKELFDINNGLTRTVVDVHYYNLYDDSTFKSMSVQQNIDYINNNRAQILQSLTSANGPLIYVGEWTNEWEYQGASMSDYQRFGKAQLQVYGTATFGWSYWTLKNVQNHWSFEWMVQNNYLQL</sequence>
<keyword evidence="5" id="KW-0732">Signal</keyword>
<evidence type="ECO:0000256" key="3">
    <source>
        <dbReference type="ARBA" id="ARBA00023295"/>
    </source>
</evidence>
<dbReference type="InterPro" id="IPR008999">
    <property type="entry name" value="Actin-crosslinking"/>
</dbReference>
<dbReference type="PANTHER" id="PTHR10551:SF13">
    <property type="entry name" value="GLUCAN 1,3-BETA-GLUCOSIDASE ARB_04467-RELATED"/>
    <property type="match status" value="1"/>
</dbReference>
<dbReference type="InterPro" id="IPR001547">
    <property type="entry name" value="Glyco_hydro_5"/>
</dbReference>
<dbReference type="Gene3D" id="2.80.10.50">
    <property type="match status" value="1"/>
</dbReference>
<dbReference type="GO" id="GO:0051015">
    <property type="term" value="F:actin filament binding"/>
    <property type="evidence" value="ECO:0007669"/>
    <property type="project" value="InterPro"/>
</dbReference>
<keyword evidence="3 4" id="KW-0326">Glycosidase</keyword>
<evidence type="ECO:0000259" key="6">
    <source>
        <dbReference type="Pfam" id="PF00150"/>
    </source>
</evidence>
<dbReference type="GO" id="GO:0007163">
    <property type="term" value="P:establishment or maintenance of cell polarity"/>
    <property type="evidence" value="ECO:0007669"/>
    <property type="project" value="TreeGrafter"/>
</dbReference>